<dbReference type="PROSITE" id="PS00409">
    <property type="entry name" value="PROKAR_NTER_METHYL"/>
    <property type="match status" value="1"/>
</dbReference>
<evidence type="ECO:0000313" key="6">
    <source>
        <dbReference type="Proteomes" id="UP000195141"/>
    </source>
</evidence>
<dbReference type="InterPro" id="IPR012902">
    <property type="entry name" value="N_methyl_site"/>
</dbReference>
<evidence type="ECO:0000313" key="4">
    <source>
        <dbReference type="EMBL" id="OTP19246.1"/>
    </source>
</evidence>
<evidence type="ECO:0000313" key="5">
    <source>
        <dbReference type="EMBL" id="WYJ89331.1"/>
    </source>
</evidence>
<keyword evidence="2" id="KW-0178">Competence</keyword>
<dbReference type="EMBL" id="NGMM01000001">
    <property type="protein sequence ID" value="OTP19246.1"/>
    <property type="molecule type" value="Genomic_DNA"/>
</dbReference>
<feature type="transmembrane region" description="Helical" evidence="3">
    <location>
        <begin position="12"/>
        <end position="38"/>
    </location>
</feature>
<gene>
    <name evidence="5" type="ORF">A5888_001051</name>
    <name evidence="4" type="ORF">A5888_001061</name>
</gene>
<keyword evidence="3" id="KW-0472">Membrane</keyword>
<dbReference type="GO" id="GO:0009986">
    <property type="term" value="C:cell surface"/>
    <property type="evidence" value="ECO:0007669"/>
    <property type="project" value="UniProtKB-SubCell"/>
</dbReference>
<comment type="subcellular location">
    <subcellularLocation>
        <location evidence="1">Cell surface</location>
    </subcellularLocation>
</comment>
<protein>
    <submittedName>
        <fullName evidence="4">Uncharacterized protein</fullName>
    </submittedName>
</protein>
<dbReference type="RefSeq" id="WP_086348143.1">
    <property type="nucleotide sequence ID" value="NZ_CP147247.1"/>
</dbReference>
<dbReference type="GO" id="GO:0030420">
    <property type="term" value="P:establishment of competence for transformation"/>
    <property type="evidence" value="ECO:0007669"/>
    <property type="project" value="UniProtKB-KW"/>
</dbReference>
<evidence type="ECO:0000256" key="3">
    <source>
        <dbReference type="SAM" id="Phobius"/>
    </source>
</evidence>
<dbReference type="OrthoDB" id="2179181at2"/>
<dbReference type="EMBL" id="CP147247">
    <property type="protein sequence ID" value="WYJ89331.1"/>
    <property type="molecule type" value="Genomic_DNA"/>
</dbReference>
<dbReference type="AlphaFoldDB" id="A0A242KE57"/>
<keyword evidence="3" id="KW-0812">Transmembrane</keyword>
<evidence type="ECO:0000256" key="2">
    <source>
        <dbReference type="ARBA" id="ARBA00023287"/>
    </source>
</evidence>
<reference evidence="4" key="1">
    <citation type="submission" date="2017-05" db="EMBL/GenBank/DDBJ databases">
        <title>The Genome Sequence of Enterococcus sp. 9E7_DIV0242.</title>
        <authorList>
            <consortium name="The Broad Institute Genomics Platform"/>
            <consortium name="The Broad Institute Genomic Center for Infectious Diseases"/>
            <person name="Earl A."/>
            <person name="Manson A."/>
            <person name="Schwartman J."/>
            <person name="Gilmore M."/>
            <person name="Abouelleil A."/>
            <person name="Cao P."/>
            <person name="Chapman S."/>
            <person name="Cusick C."/>
            <person name="Shea T."/>
            <person name="Young S."/>
            <person name="Neafsey D."/>
            <person name="Nusbaum C."/>
            <person name="Birren B."/>
        </authorList>
    </citation>
    <scope>NUCLEOTIDE SEQUENCE [LARGE SCALE GENOMIC DNA]</scope>
    <source>
        <strain evidence="4">9E7_DIV0242</strain>
    </source>
</reference>
<evidence type="ECO:0000256" key="1">
    <source>
        <dbReference type="ARBA" id="ARBA00004241"/>
    </source>
</evidence>
<keyword evidence="6" id="KW-1185">Reference proteome</keyword>
<reference evidence="5" key="2">
    <citation type="submission" date="2017-05" db="EMBL/GenBank/DDBJ databases">
        <authorList>
            <consortium name="The Broad Institute Genomics Platform"/>
            <consortium name="The Broad Institute Genomic Center for Infectious Diseases"/>
            <person name="Earl A."/>
            <person name="Manson A."/>
            <person name="Schwartman J."/>
            <person name="Gilmore M."/>
            <person name="Abouelleil A."/>
            <person name="Cao P."/>
            <person name="Chapman S."/>
            <person name="Cusick C."/>
            <person name="Shea T."/>
            <person name="Young S."/>
            <person name="Neafsey D."/>
            <person name="Nusbaum C."/>
            <person name="Birren B."/>
        </authorList>
    </citation>
    <scope>NUCLEOTIDE SEQUENCE</scope>
    <source>
        <strain evidence="5">9E7_DIV0242</strain>
    </source>
</reference>
<accession>A0A242KE57</accession>
<organism evidence="4">
    <name type="scientific">Candidatus Enterococcus clewellii</name>
    <dbReference type="NCBI Taxonomy" id="1834193"/>
    <lineage>
        <taxon>Bacteria</taxon>
        <taxon>Bacillati</taxon>
        <taxon>Bacillota</taxon>
        <taxon>Bacilli</taxon>
        <taxon>Lactobacillales</taxon>
        <taxon>Enterococcaceae</taxon>
        <taxon>Enterococcus</taxon>
    </lineage>
</organism>
<name>A0A242KE57_9ENTE</name>
<dbReference type="Proteomes" id="UP000195141">
    <property type="component" value="Chromosome"/>
</dbReference>
<keyword evidence="3" id="KW-1133">Transmembrane helix</keyword>
<proteinExistence type="predicted"/>
<reference evidence="5" key="3">
    <citation type="submission" date="2024-03" db="EMBL/GenBank/DDBJ databases">
        <title>The Genome Sequence of Enterococcus sp. DIV0242b.</title>
        <authorList>
            <consortium name="The Broad Institute Genomics Platform"/>
            <consortium name="The Broad Institute Microbial Omics Core"/>
            <consortium name="The Broad Institute Genomic Center for Infectious Diseases"/>
            <person name="Earl A."/>
            <person name="Manson A."/>
            <person name="Gilmore M."/>
            <person name="Schwartman J."/>
            <person name="Shea T."/>
            <person name="Abouelleil A."/>
            <person name="Cao P."/>
            <person name="Chapman S."/>
            <person name="Cusick C."/>
            <person name="Young S."/>
            <person name="Neafsey D."/>
            <person name="Nusbaum C."/>
            <person name="Birren B."/>
        </authorList>
    </citation>
    <scope>NUCLEOTIDE SEQUENCE</scope>
    <source>
        <strain evidence="5">9E7_DIV0242</strain>
    </source>
</reference>
<sequence length="229" mass="25749">MKKLLNNERGLSLVELLGAIILFGLASLLFGGVLFSIAKTSEVQGQQVAIQQTANGMVAQMESISTIENIYEKAGYRGKFNSSNWVDAHIVKALSEDRLAEIQPLAQGQNPLYLSDILDTTNQRAQGYQVKDKTIKIKLIQQKNENEQTKTIYATPNYRDTFSIQTSGVILFYKKDIAFDGYYTSETGLWAIEELLQENEDSIVYSRKFVLTYRDDEKASGEVPGNGRW</sequence>